<protein>
    <submittedName>
        <fullName evidence="3">Sulfurtransferase TusA family protein</fullName>
    </submittedName>
</protein>
<comment type="similarity">
    <text evidence="1">Belongs to the sulfur carrier protein TusA family.</text>
</comment>
<name>A0ABT8MDV4_9EURY</name>
<dbReference type="Gene3D" id="3.30.110.40">
    <property type="entry name" value="TusA-like domain"/>
    <property type="match status" value="1"/>
</dbReference>
<feature type="domain" description="UPF0033" evidence="2">
    <location>
        <begin position="12"/>
        <end position="73"/>
    </location>
</feature>
<evidence type="ECO:0000313" key="3">
    <source>
        <dbReference type="EMBL" id="MDN7026119.1"/>
    </source>
</evidence>
<organism evidence="3 4">
    <name type="scientific">Methanoculleus frigidifontis</name>
    <dbReference type="NCBI Taxonomy" id="2584085"/>
    <lineage>
        <taxon>Archaea</taxon>
        <taxon>Methanobacteriati</taxon>
        <taxon>Methanobacteriota</taxon>
        <taxon>Stenosarchaea group</taxon>
        <taxon>Methanomicrobia</taxon>
        <taxon>Methanomicrobiales</taxon>
        <taxon>Methanomicrobiaceae</taxon>
        <taxon>Methanoculleus</taxon>
    </lineage>
</organism>
<dbReference type="Pfam" id="PF01206">
    <property type="entry name" value="TusA"/>
    <property type="match status" value="1"/>
</dbReference>
<proteinExistence type="inferred from homology"/>
<keyword evidence="4" id="KW-1185">Reference proteome</keyword>
<evidence type="ECO:0000256" key="1">
    <source>
        <dbReference type="ARBA" id="ARBA00008984"/>
    </source>
</evidence>
<dbReference type="RefSeq" id="WP_301665324.1">
    <property type="nucleotide sequence ID" value="NZ_VCYH01000015.1"/>
</dbReference>
<dbReference type="InterPro" id="IPR001455">
    <property type="entry name" value="TusA-like"/>
</dbReference>
<comment type="caution">
    <text evidence="3">The sequence shown here is derived from an EMBL/GenBank/DDBJ whole genome shotgun (WGS) entry which is preliminary data.</text>
</comment>
<dbReference type="PANTHER" id="PTHR33279:SF6">
    <property type="entry name" value="SULFUR CARRIER PROTEIN YEDF-RELATED"/>
    <property type="match status" value="1"/>
</dbReference>
<dbReference type="InterPro" id="IPR036868">
    <property type="entry name" value="TusA-like_sf"/>
</dbReference>
<reference evidence="3" key="1">
    <citation type="submission" date="2019-05" db="EMBL/GenBank/DDBJ databases">
        <title>Methanoculleus sp. FWC-SCC1, a methanogenic archaeon isolated from deep marine cold seep.</title>
        <authorList>
            <person name="Chen Y.-W."/>
            <person name="Chen S.-C."/>
            <person name="Teng N.-H."/>
            <person name="Lai M.-C."/>
        </authorList>
    </citation>
    <scope>NUCLEOTIDE SEQUENCE</scope>
    <source>
        <strain evidence="3">FWC-SCC1</strain>
    </source>
</reference>
<accession>A0ABT8MDV4</accession>
<sequence>MYADSTADCIGACEAPMLLVKEKFGRLEKGQVLKVETDKPAVVRDVEDWAGNLGFSIEEQEKVAGVTSIWIRKTKEWSEEIEPTMQTAEQQR</sequence>
<evidence type="ECO:0000259" key="2">
    <source>
        <dbReference type="Pfam" id="PF01206"/>
    </source>
</evidence>
<dbReference type="PANTHER" id="PTHR33279">
    <property type="entry name" value="SULFUR CARRIER PROTEIN YEDF-RELATED"/>
    <property type="match status" value="1"/>
</dbReference>
<gene>
    <name evidence="3" type="ORF">FGU65_14730</name>
</gene>
<evidence type="ECO:0000313" key="4">
    <source>
        <dbReference type="Proteomes" id="UP001168338"/>
    </source>
</evidence>
<dbReference type="EMBL" id="VCYH01000015">
    <property type="protein sequence ID" value="MDN7026119.1"/>
    <property type="molecule type" value="Genomic_DNA"/>
</dbReference>
<dbReference type="Proteomes" id="UP001168338">
    <property type="component" value="Unassembled WGS sequence"/>
</dbReference>
<dbReference type="SUPFAM" id="SSF64307">
    <property type="entry name" value="SirA-like"/>
    <property type="match status" value="1"/>
</dbReference>